<evidence type="ECO:0000313" key="2">
    <source>
        <dbReference type="EMBL" id="MCP9563717.1"/>
    </source>
</evidence>
<reference evidence="2" key="1">
    <citation type="submission" date="2022-07" db="EMBL/GenBank/DDBJ databases">
        <title>Prevotella copri.</title>
        <authorList>
            <person name="Yang C."/>
        </authorList>
    </citation>
    <scope>NUCLEOTIDE SEQUENCE</scope>
    <source>
        <strain evidence="2">HF2107</strain>
    </source>
</reference>
<evidence type="ECO:0000313" key="3">
    <source>
        <dbReference type="Proteomes" id="UP001205531"/>
    </source>
</evidence>
<gene>
    <name evidence="2" type="ORF">NNC64_03900</name>
</gene>
<accession>A0AAW5IGQ6</accession>
<dbReference type="RefSeq" id="WP_254950886.1">
    <property type="nucleotide sequence ID" value="NZ_JANDWY010000005.1"/>
</dbReference>
<name>A0AAW5IGQ6_9BACT</name>
<evidence type="ECO:0000256" key="1">
    <source>
        <dbReference type="SAM" id="SignalP"/>
    </source>
</evidence>
<organism evidence="2 3">
    <name type="scientific">Segatella copri</name>
    <dbReference type="NCBI Taxonomy" id="165179"/>
    <lineage>
        <taxon>Bacteria</taxon>
        <taxon>Pseudomonadati</taxon>
        <taxon>Bacteroidota</taxon>
        <taxon>Bacteroidia</taxon>
        <taxon>Bacteroidales</taxon>
        <taxon>Prevotellaceae</taxon>
        <taxon>Segatella</taxon>
    </lineage>
</organism>
<feature type="chain" id="PRO_5043689131" evidence="1">
    <location>
        <begin position="25"/>
        <end position="204"/>
    </location>
</feature>
<sequence length="204" mass="22384">MAAKTVLFTFLCICLILSSSLLTSCDADNSISTRYPCQFIFRTIYHPGSSIETALQGAGTYTMISAKKVNGAWNIYSTLNDGKNHTETIVLSTAKENYANYSYLGAGNDLEDAIKNGFILGTSNFNGYVAWDRQCLNCILQYGGTNYPLEWTGNRQSVICNKCKRVYSLENGTITSGGQGKEDKMLMQYRVTYTGIGSVLTVGN</sequence>
<proteinExistence type="predicted"/>
<dbReference type="AlphaFoldDB" id="A0AAW5IGQ6"/>
<comment type="caution">
    <text evidence="2">The sequence shown here is derived from an EMBL/GenBank/DDBJ whole genome shotgun (WGS) entry which is preliminary data.</text>
</comment>
<dbReference type="PROSITE" id="PS51257">
    <property type="entry name" value="PROKAR_LIPOPROTEIN"/>
    <property type="match status" value="1"/>
</dbReference>
<dbReference type="EMBL" id="JANDWZ010000005">
    <property type="protein sequence ID" value="MCP9563717.1"/>
    <property type="molecule type" value="Genomic_DNA"/>
</dbReference>
<protein>
    <submittedName>
        <fullName evidence="2">Uncharacterized protein</fullName>
    </submittedName>
</protein>
<feature type="signal peptide" evidence="1">
    <location>
        <begin position="1"/>
        <end position="24"/>
    </location>
</feature>
<keyword evidence="1" id="KW-0732">Signal</keyword>
<dbReference type="Proteomes" id="UP001205531">
    <property type="component" value="Unassembled WGS sequence"/>
</dbReference>